<evidence type="ECO:0000313" key="4">
    <source>
        <dbReference type="EMBL" id="CBY09226.1"/>
    </source>
</evidence>
<keyword evidence="5" id="KW-1185">Reference proteome</keyword>
<evidence type="ECO:0000313" key="5">
    <source>
        <dbReference type="Proteomes" id="UP000001307"/>
    </source>
</evidence>
<evidence type="ECO:0000256" key="2">
    <source>
        <dbReference type="SAM" id="MobiDB-lite"/>
    </source>
</evidence>
<accession>E4XCA1</accession>
<reference evidence="4" key="1">
    <citation type="journal article" date="2010" name="Science">
        <title>Plasticity of animal genome architecture unmasked by rapid evolution of a pelagic tunicate.</title>
        <authorList>
            <person name="Denoeud F."/>
            <person name="Henriet S."/>
            <person name="Mungpakdee S."/>
            <person name="Aury J.M."/>
            <person name="Da Silva C."/>
            <person name="Brinkmann H."/>
            <person name="Mikhaleva J."/>
            <person name="Olsen L.C."/>
            <person name="Jubin C."/>
            <person name="Canestro C."/>
            <person name="Bouquet J.M."/>
            <person name="Danks G."/>
            <person name="Poulain J."/>
            <person name="Campsteijn C."/>
            <person name="Adamski M."/>
            <person name="Cross I."/>
            <person name="Yadetie F."/>
            <person name="Muffato M."/>
            <person name="Louis A."/>
            <person name="Butcher S."/>
            <person name="Tsagkogeorga G."/>
            <person name="Konrad A."/>
            <person name="Singh S."/>
            <person name="Jensen M.F."/>
            <person name="Cong E.H."/>
            <person name="Eikeseth-Otteraa H."/>
            <person name="Noel B."/>
            <person name="Anthouard V."/>
            <person name="Porcel B.M."/>
            <person name="Kachouri-Lafond R."/>
            <person name="Nishino A."/>
            <person name="Ugolini M."/>
            <person name="Chourrout P."/>
            <person name="Nishida H."/>
            <person name="Aasland R."/>
            <person name="Huzurbazar S."/>
            <person name="Westhof E."/>
            <person name="Delsuc F."/>
            <person name="Lehrach H."/>
            <person name="Reinhardt R."/>
            <person name="Weissenbach J."/>
            <person name="Roy S.W."/>
            <person name="Artiguenave F."/>
            <person name="Postlethwait J.H."/>
            <person name="Manak J.R."/>
            <person name="Thompson E.M."/>
            <person name="Jaillon O."/>
            <person name="Du Pasquier L."/>
            <person name="Boudinot P."/>
            <person name="Liberles D.A."/>
            <person name="Volff J.N."/>
            <person name="Philippe H."/>
            <person name="Lenhard B."/>
            <person name="Roest Crollius H."/>
            <person name="Wincker P."/>
            <person name="Chourrout D."/>
        </authorList>
    </citation>
    <scope>NUCLEOTIDE SEQUENCE [LARGE SCALE GENOMIC DNA]</scope>
</reference>
<evidence type="ECO:0000259" key="3">
    <source>
        <dbReference type="SMART" id="SM00685"/>
    </source>
</evidence>
<keyword evidence="1" id="KW-0175">Coiled coil</keyword>
<dbReference type="InParanoid" id="E4XCA1"/>
<dbReference type="OrthoDB" id="19996at2759"/>
<feature type="region of interest" description="Disordered" evidence="2">
    <location>
        <begin position="1"/>
        <end position="34"/>
    </location>
</feature>
<evidence type="ECO:0000256" key="1">
    <source>
        <dbReference type="SAM" id="Coils"/>
    </source>
</evidence>
<dbReference type="InterPro" id="IPR006608">
    <property type="entry name" value="CC2D1A/B_DM14"/>
</dbReference>
<gene>
    <name evidence="4" type="ORF">GSOID_T00007757001</name>
</gene>
<feature type="domain" description="DM14" evidence="3">
    <location>
        <begin position="38"/>
        <end position="102"/>
    </location>
</feature>
<dbReference type="EMBL" id="FN653035">
    <property type="protein sequence ID" value="CBY09226.1"/>
    <property type="molecule type" value="Genomic_DNA"/>
</dbReference>
<feature type="coiled-coil region" evidence="1">
    <location>
        <begin position="227"/>
        <end position="254"/>
    </location>
</feature>
<dbReference type="GO" id="GO:0001227">
    <property type="term" value="F:DNA-binding transcription repressor activity, RNA polymerase II-specific"/>
    <property type="evidence" value="ECO:0007669"/>
    <property type="project" value="InterPro"/>
</dbReference>
<dbReference type="InterPro" id="IPR039725">
    <property type="entry name" value="CC2D1A/B"/>
</dbReference>
<dbReference type="PANTHER" id="PTHR13076:SF9">
    <property type="entry name" value="COILED-COIL AND C2 DOMAIN-CONTAINING PROTEIN 1-LIKE"/>
    <property type="match status" value="1"/>
</dbReference>
<dbReference type="SMART" id="SM00685">
    <property type="entry name" value="DM14"/>
    <property type="match status" value="1"/>
</dbReference>
<proteinExistence type="predicted"/>
<dbReference type="Proteomes" id="UP000001307">
    <property type="component" value="Unassembled WGS sequence"/>
</dbReference>
<dbReference type="AlphaFoldDB" id="E4XCA1"/>
<sequence>MNQADESGDSQASTPNQSPVKPVAQPSQATTSKCQRQLEFLQNRHEEFKKAAIQARDNGNKQEAMSFMKTMKAIQDMINHTKNGLPCDIRNESQNTPRGAAPGSRDQRWVNQHRFRRSILKSAMMLTEFETECEIRKVIPLLANKKPVAKIQVRVRLREPMEKAQVVEEEIQWAVLDSVKAKKPAAQKPAANTSASSKKPDLPKMKPKSVLKYEISVELGFAEKAKQLRNREKIEQHTQKLQSLQDELSRTREYAKSHPSNYKLICANYVERCMSFLNMAQEQGWTDRIAEVSAKIQHSKGELATLS</sequence>
<protein>
    <recommendedName>
        <fullName evidence="3">DM14 domain-containing protein</fullName>
    </recommendedName>
</protein>
<name>E4XCA1_OIKDI</name>
<dbReference type="PANTHER" id="PTHR13076">
    <property type="entry name" value="COILED-COIL AND C2 DOMAIN-CONTAINING PROTEIN 1-LIKE"/>
    <property type="match status" value="1"/>
</dbReference>
<feature type="region of interest" description="Disordered" evidence="2">
    <location>
        <begin position="182"/>
        <end position="204"/>
    </location>
</feature>
<organism evidence="4">
    <name type="scientific">Oikopleura dioica</name>
    <name type="common">Tunicate</name>
    <dbReference type="NCBI Taxonomy" id="34765"/>
    <lineage>
        <taxon>Eukaryota</taxon>
        <taxon>Metazoa</taxon>
        <taxon>Chordata</taxon>
        <taxon>Tunicata</taxon>
        <taxon>Appendicularia</taxon>
        <taxon>Copelata</taxon>
        <taxon>Oikopleuridae</taxon>
        <taxon>Oikopleura</taxon>
    </lineage>
</organism>